<sequence>MYHGRTTGKGPSTPTQIYQQPPRLLIVHISLPSWADICSNLCEAMQNFFSLACSLMGPSRMSLFSLYMVQNQHECILPFVQVKGNFARLQTCISEIRTLQKEGCFRPQGTSLQLAVEDGLQQFKQYCRHVTTGSALTYTSLEITILTSQPGKEVVKQLEKGLKDTDLVRVRRLQVVEITKEALECTDSASPIEESSNDESSFLGTDIDLQTIDNDVVSMEIFFKAWLHNSGTDQEHIHLLLPSQSFSNISRARDKPMCLKCDLQERLLSPSLLPGTADGSLKMDDPKGDFSTLYQMTSQSSASYYKLRVIKALKSSGMCESVTYGLPFILRPTSCWQLDWNELETNQQHFHALCHSLLKREWLLLAKGEPPSRGHSLREAATTFYVIMPSRSPTLLVKAVATRELMLPSPFPLLPENPPDDSLKIVESLLDGLELEPTYNPLQVWSHLYSHLSSTFAKPQSRLHPSWESRALRKPGQLQTNRVRATVAPLPMTSAPGRAPKIPAASKASTEAFLQLSEEEETEGEEDPSGP</sequence>
<evidence type="ECO:0000256" key="1">
    <source>
        <dbReference type="SAM" id="MobiDB-lite"/>
    </source>
</evidence>
<name>A0A7J7U5I6_MYOMY</name>
<dbReference type="VEuPathDB" id="HostDB:LOC118668820"/>
<gene>
    <name evidence="2" type="ORF">mMyoMyo1_012634</name>
</gene>
<dbReference type="AlphaFoldDB" id="A0A7J7U5I6"/>
<keyword evidence="3" id="KW-1185">Reference proteome</keyword>
<dbReference type="Proteomes" id="UP000527355">
    <property type="component" value="Unassembled WGS sequence"/>
</dbReference>
<evidence type="ECO:0000313" key="2">
    <source>
        <dbReference type="EMBL" id="KAF6308153.1"/>
    </source>
</evidence>
<dbReference type="EMBL" id="JABWUV010000014">
    <property type="protein sequence ID" value="KAF6308153.1"/>
    <property type="molecule type" value="Genomic_DNA"/>
</dbReference>
<dbReference type="PANTHER" id="PTHR28642:SF1">
    <property type="entry name" value="MEIOSIS 1 ARREST PROTEIN"/>
    <property type="match status" value="1"/>
</dbReference>
<protein>
    <submittedName>
        <fullName evidence="2">Meiosis 1 associated protein</fullName>
    </submittedName>
</protein>
<dbReference type="InterPro" id="IPR033587">
    <property type="entry name" value="M1AP"/>
</dbReference>
<evidence type="ECO:0000313" key="3">
    <source>
        <dbReference type="Proteomes" id="UP000527355"/>
    </source>
</evidence>
<proteinExistence type="predicted"/>
<organism evidence="2 3">
    <name type="scientific">Myotis myotis</name>
    <name type="common">Greater mouse-eared bat</name>
    <name type="synonym">Vespertilio myotis</name>
    <dbReference type="NCBI Taxonomy" id="51298"/>
    <lineage>
        <taxon>Eukaryota</taxon>
        <taxon>Metazoa</taxon>
        <taxon>Chordata</taxon>
        <taxon>Craniata</taxon>
        <taxon>Vertebrata</taxon>
        <taxon>Euteleostomi</taxon>
        <taxon>Mammalia</taxon>
        <taxon>Eutheria</taxon>
        <taxon>Laurasiatheria</taxon>
        <taxon>Chiroptera</taxon>
        <taxon>Yangochiroptera</taxon>
        <taxon>Vespertilionidae</taxon>
        <taxon>Myotis</taxon>
    </lineage>
</organism>
<comment type="caution">
    <text evidence="2">The sequence shown here is derived from an EMBL/GenBank/DDBJ whole genome shotgun (WGS) entry which is preliminary data.</text>
</comment>
<accession>A0A7J7U5I6</accession>
<dbReference type="GO" id="GO:0007127">
    <property type="term" value="P:meiosis I"/>
    <property type="evidence" value="ECO:0007669"/>
    <property type="project" value="InterPro"/>
</dbReference>
<dbReference type="GO" id="GO:0051308">
    <property type="term" value="P:male meiosis chromosome separation"/>
    <property type="evidence" value="ECO:0007669"/>
    <property type="project" value="TreeGrafter"/>
</dbReference>
<feature type="compositionally biased region" description="Acidic residues" evidence="1">
    <location>
        <begin position="517"/>
        <end position="531"/>
    </location>
</feature>
<dbReference type="GO" id="GO:0007283">
    <property type="term" value="P:spermatogenesis"/>
    <property type="evidence" value="ECO:0007669"/>
    <property type="project" value="InterPro"/>
</dbReference>
<reference evidence="2 3" key="1">
    <citation type="journal article" date="2020" name="Nature">
        <title>Six reference-quality genomes reveal evolution of bat adaptations.</title>
        <authorList>
            <person name="Jebb D."/>
            <person name="Huang Z."/>
            <person name="Pippel M."/>
            <person name="Hughes G.M."/>
            <person name="Lavrichenko K."/>
            <person name="Devanna P."/>
            <person name="Winkler S."/>
            <person name="Jermiin L.S."/>
            <person name="Skirmuntt E.C."/>
            <person name="Katzourakis A."/>
            <person name="Burkitt-Gray L."/>
            <person name="Ray D.A."/>
            <person name="Sullivan K.A.M."/>
            <person name="Roscito J.G."/>
            <person name="Kirilenko B.M."/>
            <person name="Davalos L.M."/>
            <person name="Corthals A.P."/>
            <person name="Power M.L."/>
            <person name="Jones G."/>
            <person name="Ransome R.D."/>
            <person name="Dechmann D.K.N."/>
            <person name="Locatelli A.G."/>
            <person name="Puechmaille S.J."/>
            <person name="Fedrigo O."/>
            <person name="Jarvis E.D."/>
            <person name="Hiller M."/>
            <person name="Vernes S.C."/>
            <person name="Myers E.W."/>
            <person name="Teeling E.C."/>
        </authorList>
    </citation>
    <scope>NUCLEOTIDE SEQUENCE [LARGE SCALE GENOMIC DNA]</scope>
    <source>
        <strain evidence="2">MMyoMyo1</strain>
        <tissue evidence="2">Flight muscle</tissue>
    </source>
</reference>
<dbReference type="PANTHER" id="PTHR28642">
    <property type="entry name" value="MEIOSIS 1 ARREST PROTEIN"/>
    <property type="match status" value="1"/>
</dbReference>
<feature type="region of interest" description="Disordered" evidence="1">
    <location>
        <begin position="488"/>
        <end position="531"/>
    </location>
</feature>